<evidence type="ECO:0000313" key="2">
    <source>
        <dbReference type="EMBL" id="VDN29049.1"/>
    </source>
</evidence>
<organism evidence="4">
    <name type="scientific">Gongylonema pulchrum</name>
    <dbReference type="NCBI Taxonomy" id="637853"/>
    <lineage>
        <taxon>Eukaryota</taxon>
        <taxon>Metazoa</taxon>
        <taxon>Ecdysozoa</taxon>
        <taxon>Nematoda</taxon>
        <taxon>Chromadorea</taxon>
        <taxon>Rhabditida</taxon>
        <taxon>Spirurina</taxon>
        <taxon>Spiruromorpha</taxon>
        <taxon>Spiruroidea</taxon>
        <taxon>Gongylonematidae</taxon>
        <taxon>Gongylonema</taxon>
    </lineage>
</organism>
<reference evidence="4" key="1">
    <citation type="submission" date="2016-06" db="UniProtKB">
        <authorList>
            <consortium name="WormBaseParasite"/>
        </authorList>
    </citation>
    <scope>IDENTIFICATION</scope>
</reference>
<feature type="region of interest" description="Disordered" evidence="1">
    <location>
        <begin position="270"/>
        <end position="348"/>
    </location>
</feature>
<feature type="compositionally biased region" description="Basic and acidic residues" evidence="1">
    <location>
        <begin position="138"/>
        <end position="149"/>
    </location>
</feature>
<keyword evidence="3" id="KW-1185">Reference proteome</keyword>
<feature type="compositionally biased region" description="Polar residues" evidence="1">
    <location>
        <begin position="125"/>
        <end position="137"/>
    </location>
</feature>
<reference evidence="2 3" key="2">
    <citation type="submission" date="2018-11" db="EMBL/GenBank/DDBJ databases">
        <authorList>
            <consortium name="Pathogen Informatics"/>
        </authorList>
    </citation>
    <scope>NUCLEOTIDE SEQUENCE [LARGE SCALE GENOMIC DNA]</scope>
</reference>
<dbReference type="WBParaSite" id="GPUH_0001706001-mRNA-1">
    <property type="protein sequence ID" value="GPUH_0001706001-mRNA-1"/>
    <property type="gene ID" value="GPUH_0001706001"/>
</dbReference>
<feature type="region of interest" description="Disordered" evidence="1">
    <location>
        <begin position="427"/>
        <end position="458"/>
    </location>
</feature>
<sequence length="654" mass="70575">MNSSLHTDFLPAVVSVSEQQATENTYNETEITRQQHITSQHMSSGLNQDGQQQVLQKSVACINAQSDQAPGASIINLQQQHQQHHRQQQHKKNLTVASISLPSARGLSSLESDSTISDHDKQQKSRITFSRLPITTMTDKEANTSKTTEESQSTDDPDSHKLEKAEYKHNTEVSHLIKQLATTNASSVLISEQTDRRENMSRTASLAKTEPRQSIRLDNKASQPPGPDCTYKFAATLANSSAAAGHSSPATGHGSGHLEKSESVLEMNTGQDPITGEEQPSHISESPVDLPAETPPLAVKPELPNNSSTAKPDNCSVTNVIPELGSSGHERAAAPRSADSDPMGVAGTNTKTVTQIKSISETHSSESSVAKTGLKPPFETLLVKPRIQSLTPFRNSKTNSGSSLVPPNGHLSHRQWIVPGAADGFQIDSAGSGAPIKDNNNISATDEQSHHEHSESFSNYDDHLEASGVALQNERDRSSPGFSPPRSYTAAAGSPRHTTSLHPDVFASSPQTTITLKMPKASSKTEENTDGLEHKAVRVEGDMGTADEKESSLNEWLLNNQGVSQRPIAVATKNNVSEFITDSLQNTDAVLVEKSNATFPDQDCNTSTEDKAEYGIKSSGTNSIDKNDESNLQVISTKSINEKEVFHILSIYSH</sequence>
<evidence type="ECO:0000313" key="4">
    <source>
        <dbReference type="WBParaSite" id="GPUH_0001706001-mRNA-1"/>
    </source>
</evidence>
<accession>A0A183E7U7</accession>
<protein>
    <submittedName>
        <fullName evidence="4">BRCT domain-containing protein</fullName>
    </submittedName>
</protein>
<name>A0A183E7U7_9BILA</name>
<evidence type="ECO:0000256" key="1">
    <source>
        <dbReference type="SAM" id="MobiDB-lite"/>
    </source>
</evidence>
<evidence type="ECO:0000313" key="3">
    <source>
        <dbReference type="Proteomes" id="UP000271098"/>
    </source>
</evidence>
<dbReference type="Proteomes" id="UP000271098">
    <property type="component" value="Unassembled WGS sequence"/>
</dbReference>
<feature type="region of interest" description="Disordered" evidence="1">
    <location>
        <begin position="108"/>
        <end position="160"/>
    </location>
</feature>
<feature type="compositionally biased region" description="Basic and acidic residues" evidence="1">
    <location>
        <begin position="209"/>
        <end position="219"/>
    </location>
</feature>
<feature type="compositionally biased region" description="Basic and acidic residues" evidence="1">
    <location>
        <begin position="447"/>
        <end position="458"/>
    </location>
</feature>
<feature type="region of interest" description="Disordered" evidence="1">
    <location>
        <begin position="188"/>
        <end position="226"/>
    </location>
</feature>
<gene>
    <name evidence="2" type="ORF">GPUH_LOCUS17038</name>
</gene>
<feature type="region of interest" description="Disordered" evidence="1">
    <location>
        <begin position="472"/>
        <end position="509"/>
    </location>
</feature>
<dbReference type="AlphaFoldDB" id="A0A183E7U7"/>
<feature type="compositionally biased region" description="Polar residues" evidence="1">
    <location>
        <begin position="304"/>
        <end position="319"/>
    </location>
</feature>
<proteinExistence type="predicted"/>
<dbReference type="EMBL" id="UYRT01084583">
    <property type="protein sequence ID" value="VDN29049.1"/>
    <property type="molecule type" value="Genomic_DNA"/>
</dbReference>